<reference evidence="1 2" key="1">
    <citation type="submission" date="2019-08" db="EMBL/GenBank/DDBJ databases">
        <authorList>
            <person name="Herpell B J."/>
        </authorList>
    </citation>
    <scope>NUCLEOTIDE SEQUENCE [LARGE SCALE GENOMIC DNA]</scope>
    <source>
        <strain evidence="2">Msb3</strain>
    </source>
</reference>
<dbReference type="Proteomes" id="UP000325811">
    <property type="component" value="Chromosome I"/>
</dbReference>
<dbReference type="EMBL" id="LR699553">
    <property type="protein sequence ID" value="VVD28445.1"/>
    <property type="molecule type" value="Genomic_DNA"/>
</dbReference>
<proteinExistence type="predicted"/>
<name>A0A5Q4Z9U6_9BURK</name>
<evidence type="ECO:0000313" key="2">
    <source>
        <dbReference type="Proteomes" id="UP000325811"/>
    </source>
</evidence>
<gene>
    <name evidence="1" type="ORF">PDMSB3_1989</name>
</gene>
<protein>
    <submittedName>
        <fullName evidence="1">Uncharacterized protein</fullName>
    </submittedName>
</protein>
<sequence length="56" mass="6115">MVSMVGILARLESGARLHRLPGYSQLQNLPALWHGVKRGQVDSFTECGCSVDTSLE</sequence>
<organism evidence="1 2">
    <name type="scientific">Paraburkholderia dioscoreae</name>
    <dbReference type="NCBI Taxonomy" id="2604047"/>
    <lineage>
        <taxon>Bacteria</taxon>
        <taxon>Pseudomonadati</taxon>
        <taxon>Pseudomonadota</taxon>
        <taxon>Betaproteobacteria</taxon>
        <taxon>Burkholderiales</taxon>
        <taxon>Burkholderiaceae</taxon>
        <taxon>Paraburkholderia</taxon>
    </lineage>
</organism>
<dbReference type="AlphaFoldDB" id="A0A5Q4Z9U6"/>
<keyword evidence="2" id="KW-1185">Reference proteome</keyword>
<accession>A0A5Q4Z9U6</accession>
<evidence type="ECO:0000313" key="1">
    <source>
        <dbReference type="EMBL" id="VVD28445.1"/>
    </source>
</evidence>
<dbReference type="KEGG" id="pdio:PDMSB3_1989"/>